<protein>
    <recommendedName>
        <fullName evidence="2">Rubredoxin-like domain-containing protein</fullName>
    </recommendedName>
</protein>
<evidence type="ECO:0000313" key="1">
    <source>
        <dbReference type="EMBL" id="XAG67156.1"/>
    </source>
</evidence>
<organism evidence="1">
    <name type="scientific">bacterium 19GA11TI05</name>
    <dbReference type="NCBI Taxonomy" id="2920688"/>
    <lineage>
        <taxon>Bacteria</taxon>
    </lineage>
</organism>
<accession>A0AAU6TZT3</accession>
<dbReference type="EMBL" id="CP095362">
    <property type="protein sequence ID" value="XAG67156.1"/>
    <property type="molecule type" value="Genomic_DNA"/>
</dbReference>
<sequence length="79" mass="8924">MALYYNSSAVTTEKSADKYKKVWKIGENPEYPGIYKCRECGFEDVINRDCDKLPPCSHCSSGKGKTNTWQLLVLAQDAE</sequence>
<gene>
    <name evidence="1" type="ORF">MRM81_09125</name>
</gene>
<reference evidence="1" key="1">
    <citation type="submission" date="2022-03" db="EMBL/GenBank/DDBJ databases">
        <title>Sea Food Isolates.</title>
        <authorList>
            <person name="Li c."/>
        </authorList>
    </citation>
    <scope>NUCLEOTIDE SEQUENCE</scope>
    <source>
        <strain evidence="1">19GA11TI05</strain>
    </source>
</reference>
<proteinExistence type="predicted"/>
<name>A0AAU6TZT3_UNCXX</name>
<evidence type="ECO:0008006" key="2">
    <source>
        <dbReference type="Google" id="ProtNLM"/>
    </source>
</evidence>
<dbReference type="AlphaFoldDB" id="A0AAU6TZT3"/>